<comment type="caution">
    <text evidence="1">The sequence shown here is derived from an EMBL/GenBank/DDBJ whole genome shotgun (WGS) entry which is preliminary data.</text>
</comment>
<protein>
    <recommendedName>
        <fullName evidence="2">C4-dicarboxylate ABC transporter substrate-binding protein</fullName>
    </recommendedName>
</protein>
<organism evidence="1">
    <name type="scientific">marine sediment metagenome</name>
    <dbReference type="NCBI Taxonomy" id="412755"/>
    <lineage>
        <taxon>unclassified sequences</taxon>
        <taxon>metagenomes</taxon>
        <taxon>ecological metagenomes</taxon>
    </lineage>
</organism>
<dbReference type="InterPro" id="IPR011852">
    <property type="entry name" value="TRAP_TAXI"/>
</dbReference>
<dbReference type="Pfam" id="PF16868">
    <property type="entry name" value="NMT1_3"/>
    <property type="match status" value="1"/>
</dbReference>
<dbReference type="Gene3D" id="3.40.190.10">
    <property type="entry name" value="Periplasmic binding protein-like II"/>
    <property type="match status" value="1"/>
</dbReference>
<evidence type="ECO:0008006" key="2">
    <source>
        <dbReference type="Google" id="ProtNLM"/>
    </source>
</evidence>
<feature type="non-terminal residue" evidence="1">
    <location>
        <position position="121"/>
    </location>
</feature>
<dbReference type="AlphaFoldDB" id="X0SJF8"/>
<reference evidence="1" key="1">
    <citation type="journal article" date="2014" name="Front. Microbiol.">
        <title>High frequency of phylogenetically diverse reductive dehalogenase-homologous genes in deep subseafloor sedimentary metagenomes.</title>
        <authorList>
            <person name="Kawai M."/>
            <person name="Futagami T."/>
            <person name="Toyoda A."/>
            <person name="Takaki Y."/>
            <person name="Nishi S."/>
            <person name="Hori S."/>
            <person name="Arai W."/>
            <person name="Tsubouchi T."/>
            <person name="Morono Y."/>
            <person name="Uchiyama I."/>
            <person name="Ito T."/>
            <person name="Fujiyama A."/>
            <person name="Inagaki F."/>
            <person name="Takami H."/>
        </authorList>
    </citation>
    <scope>NUCLEOTIDE SEQUENCE</scope>
    <source>
        <strain evidence="1">Expedition CK06-06</strain>
    </source>
</reference>
<dbReference type="SUPFAM" id="SSF53850">
    <property type="entry name" value="Periplasmic binding protein-like II"/>
    <property type="match status" value="1"/>
</dbReference>
<gene>
    <name evidence="1" type="ORF">S01H1_18515</name>
</gene>
<dbReference type="PANTHER" id="PTHR42941:SF1">
    <property type="entry name" value="SLL1037 PROTEIN"/>
    <property type="match status" value="1"/>
</dbReference>
<sequence>MLKRYLIILIVCLLIFGGTSAFGKEFITITTATTGGSFYPAGVALAVLLNEQLGDKLDIDFSSQSSAGSVENIDILQKKEAEIAFIQNNVILWAYEGTRKYEGSPYEKLRTLTPLFSSQYH</sequence>
<name>X0SJF8_9ZZZZ</name>
<evidence type="ECO:0000313" key="1">
    <source>
        <dbReference type="EMBL" id="GAF81228.1"/>
    </source>
</evidence>
<proteinExistence type="predicted"/>
<dbReference type="PANTHER" id="PTHR42941">
    <property type="entry name" value="SLL1037 PROTEIN"/>
    <property type="match status" value="1"/>
</dbReference>
<dbReference type="NCBIfam" id="TIGR02122">
    <property type="entry name" value="TRAP_TAXI"/>
    <property type="match status" value="1"/>
</dbReference>
<accession>X0SJF8</accession>
<dbReference type="EMBL" id="BARS01009905">
    <property type="protein sequence ID" value="GAF81228.1"/>
    <property type="molecule type" value="Genomic_DNA"/>
</dbReference>